<name>A0ABV2H774_9HYPH</name>
<evidence type="ECO:0000313" key="1">
    <source>
        <dbReference type="EMBL" id="MET3586277.1"/>
    </source>
</evidence>
<gene>
    <name evidence="1" type="ORF">ABID21_002394</name>
</gene>
<dbReference type="Proteomes" id="UP001549031">
    <property type="component" value="Unassembled WGS sequence"/>
</dbReference>
<reference evidence="1 2" key="1">
    <citation type="submission" date="2024-06" db="EMBL/GenBank/DDBJ databases">
        <title>Genomic Encyclopedia of Type Strains, Phase IV (KMG-IV): sequencing the most valuable type-strain genomes for metagenomic binning, comparative biology and taxonomic classification.</title>
        <authorList>
            <person name="Goeker M."/>
        </authorList>
    </citation>
    <scope>NUCLEOTIDE SEQUENCE [LARGE SCALE GENOMIC DNA]</scope>
    <source>
        <strain evidence="1 2">DSM 105042</strain>
    </source>
</reference>
<dbReference type="EMBL" id="JBEPLJ010000008">
    <property type="protein sequence ID" value="MET3586277.1"/>
    <property type="molecule type" value="Genomic_DNA"/>
</dbReference>
<proteinExistence type="predicted"/>
<organism evidence="1 2">
    <name type="scientific">Pseudorhizobium tarimense</name>
    <dbReference type="NCBI Taxonomy" id="1079109"/>
    <lineage>
        <taxon>Bacteria</taxon>
        <taxon>Pseudomonadati</taxon>
        <taxon>Pseudomonadota</taxon>
        <taxon>Alphaproteobacteria</taxon>
        <taxon>Hyphomicrobiales</taxon>
        <taxon>Rhizobiaceae</taxon>
        <taxon>Rhizobium/Agrobacterium group</taxon>
        <taxon>Pseudorhizobium</taxon>
    </lineage>
</organism>
<keyword evidence="2" id="KW-1185">Reference proteome</keyword>
<evidence type="ECO:0000313" key="2">
    <source>
        <dbReference type="Proteomes" id="UP001549031"/>
    </source>
</evidence>
<protein>
    <recommendedName>
        <fullName evidence="3">Transposase</fullName>
    </recommendedName>
</protein>
<evidence type="ECO:0008006" key="3">
    <source>
        <dbReference type="Google" id="ProtNLM"/>
    </source>
</evidence>
<sequence>MPFGIVSSDQRRRNARASVMKSIHGVEPHYQERNLPPTKKTQYSQNRSLAFAVACRK</sequence>
<comment type="caution">
    <text evidence="1">The sequence shown here is derived from an EMBL/GenBank/DDBJ whole genome shotgun (WGS) entry which is preliminary data.</text>
</comment>
<accession>A0ABV2H774</accession>
<dbReference type="RefSeq" id="WP_247244108.1">
    <property type="nucleotide sequence ID" value="NZ_JALJRA010000008.1"/>
</dbReference>